<dbReference type="AlphaFoldDB" id="A0A6J4LVU8"/>
<feature type="compositionally biased region" description="Low complexity" evidence="1">
    <location>
        <begin position="82"/>
        <end position="114"/>
    </location>
</feature>
<protein>
    <submittedName>
        <fullName evidence="2">Uncharacterized protein</fullName>
    </submittedName>
</protein>
<sequence length="266" mass="27293">MCVSPMRSAAVLAGVLGGIFGPLAIDSGLPGVAPAQAKEYYTKKRVNGRWVSGRFAKRDAPKAKAKAAARAVPARVATAAAAPAVGRATDPKPTSVPAPTTLSTAAPAPAAPAVRVDASGSAPVRPAPDVAALAEDGRMRQLQEALQARTQSLLLTSQIATSQNLASNPPSPTARLQEALQARSRDILVTSLIDPAPPAIDVSGPSETASLGPVRGTLPRAELRSVTFDFVSGVKTTVFGDGTAATEAFDTRLARELALRRPPTLN</sequence>
<reference evidence="2" key="1">
    <citation type="submission" date="2020-02" db="EMBL/GenBank/DDBJ databases">
        <authorList>
            <person name="Meier V. D."/>
        </authorList>
    </citation>
    <scope>NUCLEOTIDE SEQUENCE</scope>
    <source>
        <strain evidence="2">AVDCRST_MAG90</strain>
    </source>
</reference>
<feature type="region of interest" description="Disordered" evidence="1">
    <location>
        <begin position="82"/>
        <end position="124"/>
    </location>
</feature>
<evidence type="ECO:0000313" key="2">
    <source>
        <dbReference type="EMBL" id="CAA9343716.1"/>
    </source>
</evidence>
<evidence type="ECO:0000256" key="1">
    <source>
        <dbReference type="SAM" id="MobiDB-lite"/>
    </source>
</evidence>
<name>A0A6J4LVU8_9HYPH</name>
<dbReference type="EMBL" id="CADCUC010000407">
    <property type="protein sequence ID" value="CAA9343716.1"/>
    <property type="molecule type" value="Genomic_DNA"/>
</dbReference>
<accession>A0A6J4LVU8</accession>
<organism evidence="2">
    <name type="scientific">uncultured Microvirga sp</name>
    <dbReference type="NCBI Taxonomy" id="412392"/>
    <lineage>
        <taxon>Bacteria</taxon>
        <taxon>Pseudomonadati</taxon>
        <taxon>Pseudomonadota</taxon>
        <taxon>Alphaproteobacteria</taxon>
        <taxon>Hyphomicrobiales</taxon>
        <taxon>Methylobacteriaceae</taxon>
        <taxon>Microvirga</taxon>
        <taxon>environmental samples</taxon>
    </lineage>
</organism>
<proteinExistence type="predicted"/>
<gene>
    <name evidence="2" type="ORF">AVDCRST_MAG90-2077</name>
</gene>